<evidence type="ECO:0000313" key="15">
    <source>
        <dbReference type="RefSeq" id="XP_006876191.1"/>
    </source>
</evidence>
<evidence type="ECO:0000256" key="8">
    <source>
        <dbReference type="ARBA" id="ARBA00023136"/>
    </source>
</evidence>
<keyword evidence="3" id="KW-1003">Cell membrane</keyword>
<dbReference type="OrthoDB" id="10061722at2759"/>
<feature type="region of interest" description="Disordered" evidence="10">
    <location>
        <begin position="113"/>
        <end position="145"/>
    </location>
</feature>
<evidence type="ECO:0000256" key="10">
    <source>
        <dbReference type="SAM" id="MobiDB-lite"/>
    </source>
</evidence>
<sequence length="409" mass="44611">MTNMSWSFLTRLLEEIHNHSTFVGKVWLTVLIVFRIVLTAVGGESIYSDEQSKFTCNTRQPGCDNVCYDAFAPLSHVRFWVFQIVVISTPSVMYLGYAIHRLARASEEERRRALRRRHHGRLPCPRRPLPPPHPGWPEPSDLGEEEPMLALGDEEELEAAEGLGEEEEEEVAMAAKGANVDSKAAAGAPSPAVKHDGRRRIQREGLMRAYVAQLLARAVFEVAFLVGQYFLYGFEVRPFFRCSRQPCPHMVDCFVSRPTEKTVFLLVMYVVSCLCLLLNLCEMAHLAPPPCAFAPAAPGPAGPPDYSLVVRAAERARAHDQNLANLALQALRERGRHSPPSPDLAAAARVVPRAAGLAASSRTGSATSGGTVGEPIRPGGASERQGAKPKAGSEPGSASSRDGKTTVWI</sequence>
<dbReference type="InterPro" id="IPR017990">
    <property type="entry name" value="Connexin_CS"/>
</dbReference>
<comment type="similarity">
    <text evidence="9">Belongs to the connexin family.</text>
</comment>
<comment type="function">
    <text evidence="9">One gap junction consists of a cluster of closely packed pairs of transmembrane channels, the connexons, through which materials of low MW diffuse from one cell to a neighboring cell.</text>
</comment>
<reference evidence="15" key="1">
    <citation type="submission" date="2025-08" db="UniProtKB">
        <authorList>
            <consortium name="RefSeq"/>
        </authorList>
    </citation>
    <scope>IDENTIFICATION</scope>
    <source>
        <tissue evidence="15">Spleen</tissue>
    </source>
</reference>
<name>A0A9B0U5L2_CHRAS</name>
<dbReference type="InterPro" id="IPR013092">
    <property type="entry name" value="Connexin_N"/>
</dbReference>
<feature type="compositionally biased region" description="Pro residues" evidence="10">
    <location>
        <begin position="125"/>
        <end position="137"/>
    </location>
</feature>
<dbReference type="Gene3D" id="1.20.1440.80">
    <property type="entry name" value="Gap junction channel protein cysteine-rich domain"/>
    <property type="match status" value="1"/>
</dbReference>
<feature type="domain" description="Connexin cysteine-rich" evidence="13">
    <location>
        <begin position="220"/>
        <end position="286"/>
    </location>
</feature>
<keyword evidence="5 9" id="KW-0303">Gap junction</keyword>
<dbReference type="Proteomes" id="UP000504623">
    <property type="component" value="Unplaced"/>
</dbReference>
<keyword evidence="8 11" id="KW-0472">Membrane</keyword>
<feature type="transmembrane region" description="Helical" evidence="11">
    <location>
        <begin position="80"/>
        <end position="103"/>
    </location>
</feature>
<dbReference type="PROSITE" id="PS00407">
    <property type="entry name" value="CONNEXINS_1"/>
    <property type="match status" value="1"/>
</dbReference>
<keyword evidence="14" id="KW-1185">Reference proteome</keyword>
<dbReference type="GO" id="GO:0007267">
    <property type="term" value="P:cell-cell signaling"/>
    <property type="evidence" value="ECO:0007669"/>
    <property type="project" value="TreeGrafter"/>
</dbReference>
<dbReference type="Pfam" id="PF00029">
    <property type="entry name" value="Connexin"/>
    <property type="match status" value="1"/>
</dbReference>
<evidence type="ECO:0000256" key="6">
    <source>
        <dbReference type="ARBA" id="ARBA00022949"/>
    </source>
</evidence>
<evidence type="ECO:0000256" key="11">
    <source>
        <dbReference type="SAM" id="Phobius"/>
    </source>
</evidence>
<keyword evidence="4 9" id="KW-0812">Transmembrane</keyword>
<dbReference type="GO" id="GO:0005922">
    <property type="term" value="C:connexin complex"/>
    <property type="evidence" value="ECO:0007669"/>
    <property type="project" value="InterPro"/>
</dbReference>
<evidence type="ECO:0000313" key="14">
    <source>
        <dbReference type="Proteomes" id="UP000504623"/>
    </source>
</evidence>
<comment type="subcellular location">
    <subcellularLocation>
        <location evidence="1">Cell junction</location>
        <location evidence="1">Gap junction</location>
    </subcellularLocation>
    <subcellularLocation>
        <location evidence="2 9">Cell membrane</location>
        <topology evidence="2 9">Multi-pass membrane protein</topology>
    </subcellularLocation>
</comment>
<evidence type="ECO:0000256" key="2">
    <source>
        <dbReference type="ARBA" id="ARBA00004651"/>
    </source>
</evidence>
<evidence type="ECO:0000256" key="1">
    <source>
        <dbReference type="ARBA" id="ARBA00004610"/>
    </source>
</evidence>
<keyword evidence="6" id="KW-0965">Cell junction</keyword>
<evidence type="ECO:0000259" key="13">
    <source>
        <dbReference type="SMART" id="SM01089"/>
    </source>
</evidence>
<dbReference type="SMART" id="SM00037">
    <property type="entry name" value="CNX"/>
    <property type="match status" value="1"/>
</dbReference>
<dbReference type="PANTHER" id="PTHR11984:SF52">
    <property type="entry name" value="GAP JUNCTION GAMMA-2 PROTEIN"/>
    <property type="match status" value="1"/>
</dbReference>
<evidence type="ECO:0000256" key="5">
    <source>
        <dbReference type="ARBA" id="ARBA00022868"/>
    </source>
</evidence>
<dbReference type="RefSeq" id="XP_006876191.1">
    <property type="nucleotide sequence ID" value="XM_006876129.1"/>
</dbReference>
<feature type="transmembrane region" description="Helical" evidence="11">
    <location>
        <begin position="21"/>
        <end position="41"/>
    </location>
</feature>
<evidence type="ECO:0000256" key="3">
    <source>
        <dbReference type="ARBA" id="ARBA00022475"/>
    </source>
</evidence>
<feature type="transmembrane region" description="Helical" evidence="11">
    <location>
        <begin position="209"/>
        <end position="231"/>
    </location>
</feature>
<dbReference type="SMART" id="SM01089">
    <property type="entry name" value="Connexin_CCC"/>
    <property type="match status" value="1"/>
</dbReference>
<evidence type="ECO:0000259" key="12">
    <source>
        <dbReference type="SMART" id="SM00037"/>
    </source>
</evidence>
<organism evidence="14 15">
    <name type="scientific">Chrysochloris asiatica</name>
    <name type="common">Cape golden mole</name>
    <dbReference type="NCBI Taxonomy" id="185453"/>
    <lineage>
        <taxon>Eukaryota</taxon>
        <taxon>Metazoa</taxon>
        <taxon>Chordata</taxon>
        <taxon>Craniata</taxon>
        <taxon>Vertebrata</taxon>
        <taxon>Euteleostomi</taxon>
        <taxon>Mammalia</taxon>
        <taxon>Eutheria</taxon>
        <taxon>Afrotheria</taxon>
        <taxon>Chrysochloridae</taxon>
        <taxon>Chrysochlorinae</taxon>
        <taxon>Chrysochloris</taxon>
    </lineage>
</organism>
<dbReference type="PRINTS" id="PR00206">
    <property type="entry name" value="CONNEXIN"/>
</dbReference>
<dbReference type="PANTHER" id="PTHR11984">
    <property type="entry name" value="CONNEXIN"/>
    <property type="match status" value="1"/>
</dbReference>
<evidence type="ECO:0000256" key="7">
    <source>
        <dbReference type="ARBA" id="ARBA00022989"/>
    </source>
</evidence>
<dbReference type="InterPro" id="IPR019570">
    <property type="entry name" value="Connexin_CCC"/>
</dbReference>
<dbReference type="AlphaFoldDB" id="A0A9B0U5L2"/>
<evidence type="ECO:0000256" key="4">
    <source>
        <dbReference type="ARBA" id="ARBA00022692"/>
    </source>
</evidence>
<proteinExistence type="inferred from homology"/>
<keyword evidence="7 11" id="KW-1133">Transmembrane helix</keyword>
<feature type="transmembrane region" description="Helical" evidence="11">
    <location>
        <begin position="262"/>
        <end position="280"/>
    </location>
</feature>
<dbReference type="GO" id="GO:0005243">
    <property type="term" value="F:gap junction channel activity"/>
    <property type="evidence" value="ECO:0007669"/>
    <property type="project" value="TreeGrafter"/>
</dbReference>
<dbReference type="InterPro" id="IPR038359">
    <property type="entry name" value="Connexin_N_sf"/>
</dbReference>
<comment type="subunit">
    <text evidence="9">A connexon is composed of a hexamer of connexins.</text>
</comment>
<feature type="domain" description="Connexin N-terminal" evidence="12">
    <location>
        <begin position="45"/>
        <end position="78"/>
    </location>
</feature>
<dbReference type="InterPro" id="IPR000500">
    <property type="entry name" value="Connexin"/>
</dbReference>
<evidence type="ECO:0000256" key="9">
    <source>
        <dbReference type="RuleBase" id="RU000630"/>
    </source>
</evidence>
<dbReference type="GeneID" id="102835177"/>
<feature type="compositionally biased region" description="Low complexity" evidence="10">
    <location>
        <begin position="358"/>
        <end position="369"/>
    </location>
</feature>
<dbReference type="PROSITE" id="PS00408">
    <property type="entry name" value="CONNEXINS_2"/>
    <property type="match status" value="1"/>
</dbReference>
<protein>
    <recommendedName>
        <fullName evidence="9">Gap junction protein</fullName>
    </recommendedName>
</protein>
<dbReference type="CTD" id="57165"/>
<gene>
    <name evidence="15" type="primary">GJC2</name>
</gene>
<accession>A0A9B0U5L2</accession>
<feature type="region of interest" description="Disordered" evidence="10">
    <location>
        <begin position="358"/>
        <end position="409"/>
    </location>
</feature>